<feature type="transmembrane region" description="Helical" evidence="6">
    <location>
        <begin position="158"/>
        <end position="179"/>
    </location>
</feature>
<evidence type="ECO:0000256" key="1">
    <source>
        <dbReference type="ARBA" id="ARBA00004141"/>
    </source>
</evidence>
<reference evidence="8" key="1">
    <citation type="journal article" date="2020" name="mSystems">
        <title>Genome- and Community-Level Interaction Insights into Carbon Utilization and Element Cycling Functions of Hydrothermarchaeota in Hydrothermal Sediment.</title>
        <authorList>
            <person name="Zhou Z."/>
            <person name="Liu Y."/>
            <person name="Xu W."/>
            <person name="Pan J."/>
            <person name="Luo Z.H."/>
            <person name="Li M."/>
        </authorList>
    </citation>
    <scope>NUCLEOTIDE SEQUENCE [LARGE SCALE GENOMIC DNA]</scope>
    <source>
        <strain evidence="8">SpSt-339</strain>
    </source>
</reference>
<feature type="transmembrane region" description="Helical" evidence="6">
    <location>
        <begin position="371"/>
        <end position="395"/>
    </location>
</feature>
<dbReference type="PROSITE" id="PS50850">
    <property type="entry name" value="MFS"/>
    <property type="match status" value="1"/>
</dbReference>
<evidence type="ECO:0000256" key="6">
    <source>
        <dbReference type="SAM" id="Phobius"/>
    </source>
</evidence>
<gene>
    <name evidence="8" type="ORF">ENQ76_12730</name>
</gene>
<evidence type="ECO:0000256" key="3">
    <source>
        <dbReference type="ARBA" id="ARBA00022989"/>
    </source>
</evidence>
<feature type="region of interest" description="Disordered" evidence="5">
    <location>
        <begin position="1"/>
        <end position="55"/>
    </location>
</feature>
<feature type="compositionally biased region" description="Basic residues" evidence="5">
    <location>
        <begin position="1"/>
        <end position="17"/>
    </location>
</feature>
<keyword evidence="3 6" id="KW-1133">Transmembrane helix</keyword>
<protein>
    <submittedName>
        <fullName evidence="8">MFS transporter</fullName>
    </submittedName>
</protein>
<dbReference type="InterPro" id="IPR020846">
    <property type="entry name" value="MFS_dom"/>
</dbReference>
<feature type="transmembrane region" description="Helical" evidence="6">
    <location>
        <begin position="407"/>
        <end position="432"/>
    </location>
</feature>
<evidence type="ECO:0000256" key="2">
    <source>
        <dbReference type="ARBA" id="ARBA00022692"/>
    </source>
</evidence>
<accession>A0A7C2K188</accession>
<proteinExistence type="predicted"/>
<dbReference type="Gene3D" id="1.20.1250.20">
    <property type="entry name" value="MFS general substrate transporter like domains"/>
    <property type="match status" value="2"/>
</dbReference>
<dbReference type="PANTHER" id="PTHR23526">
    <property type="entry name" value="INTEGRAL MEMBRANE TRANSPORT PROTEIN-RELATED"/>
    <property type="match status" value="1"/>
</dbReference>
<dbReference type="GO" id="GO:0016020">
    <property type="term" value="C:membrane"/>
    <property type="evidence" value="ECO:0007669"/>
    <property type="project" value="UniProtKB-SubCell"/>
</dbReference>
<name>A0A7C2K188_9PLAN</name>
<dbReference type="SUPFAM" id="SSF103473">
    <property type="entry name" value="MFS general substrate transporter"/>
    <property type="match status" value="1"/>
</dbReference>
<evidence type="ECO:0000313" key="8">
    <source>
        <dbReference type="EMBL" id="HEN16319.1"/>
    </source>
</evidence>
<feature type="transmembrane region" description="Helical" evidence="6">
    <location>
        <begin position="315"/>
        <end position="336"/>
    </location>
</feature>
<keyword evidence="4 6" id="KW-0472">Membrane</keyword>
<evidence type="ECO:0000259" key="7">
    <source>
        <dbReference type="PROSITE" id="PS50850"/>
    </source>
</evidence>
<keyword evidence="2 6" id="KW-0812">Transmembrane</keyword>
<feature type="transmembrane region" description="Helical" evidence="6">
    <location>
        <begin position="284"/>
        <end position="303"/>
    </location>
</feature>
<organism evidence="8">
    <name type="scientific">Schlesneria paludicola</name>
    <dbReference type="NCBI Taxonomy" id="360056"/>
    <lineage>
        <taxon>Bacteria</taxon>
        <taxon>Pseudomonadati</taxon>
        <taxon>Planctomycetota</taxon>
        <taxon>Planctomycetia</taxon>
        <taxon>Planctomycetales</taxon>
        <taxon>Planctomycetaceae</taxon>
        <taxon>Schlesneria</taxon>
    </lineage>
</organism>
<feature type="transmembrane region" description="Helical" evidence="6">
    <location>
        <begin position="233"/>
        <end position="254"/>
    </location>
</feature>
<feature type="transmembrane region" description="Helical" evidence="6">
    <location>
        <begin position="132"/>
        <end position="152"/>
    </location>
</feature>
<dbReference type="PANTHER" id="PTHR23526:SF2">
    <property type="entry name" value="MAJOR FACILITATOR SUPERFAMILY (MFS) PROFILE DOMAIN-CONTAINING PROTEIN"/>
    <property type="match status" value="1"/>
</dbReference>
<feature type="transmembrane region" description="Helical" evidence="6">
    <location>
        <begin position="200"/>
        <end position="221"/>
    </location>
</feature>
<sequence length="505" mass="54339">MSQRLAHRPLSRPRRPWYHAPAPKESSGVADSTCTERRVPSPGSEKRIDDPAAIAPEEPSRLTRDLTASVGDAGAFGVMVGIGETYVPAFVLAVGLGDVFAGLITSVPLLLGSLLQLISPWAVERLRSHRRWVVFCAGLQALCFVPLTVAAWQGQISGLAAMAVASLYWGAGLATGPAWNTWQGRIIPQPIRANFFARRARLQQITTLAGFLIGGFSLQWGRAAGDPQLLVNVFAALFLAAGVCRLLSTLCLALQSEPEVSAVSTRRIHIAEAWQPFTSGPTGAILMLAVSMQVGVYVAGPFFNPYMLKVLNFTYAGYAVLLGASFVAKFVCLPLWGKLAHRFGAQHLLAIGVWGIIPLAAGWVLTTNYWLLLILQIFAGASWGAYELALMLLFFETIPERQRTAVLTLYNVANSLALVFGSAIGAAILSLGQVSPEAYLVAFGVSTGLRALTTYWLYRLPRVDVAAAATTIRPLTVRPSSGSLDEPMLTTLPDQQTEPVGAERR</sequence>
<evidence type="ECO:0000256" key="5">
    <source>
        <dbReference type="SAM" id="MobiDB-lite"/>
    </source>
</evidence>
<dbReference type="InterPro" id="IPR036259">
    <property type="entry name" value="MFS_trans_sf"/>
</dbReference>
<dbReference type="CDD" id="cd06174">
    <property type="entry name" value="MFS"/>
    <property type="match status" value="1"/>
</dbReference>
<feature type="domain" description="Major facilitator superfamily (MFS) profile" evidence="7">
    <location>
        <begin position="279"/>
        <end position="505"/>
    </location>
</feature>
<comment type="caution">
    <text evidence="8">The sequence shown here is derived from an EMBL/GenBank/DDBJ whole genome shotgun (WGS) entry which is preliminary data.</text>
</comment>
<feature type="region of interest" description="Disordered" evidence="5">
    <location>
        <begin position="478"/>
        <end position="505"/>
    </location>
</feature>
<feature type="transmembrane region" description="Helical" evidence="6">
    <location>
        <begin position="348"/>
        <end position="365"/>
    </location>
</feature>
<feature type="transmembrane region" description="Helical" evidence="6">
    <location>
        <begin position="438"/>
        <end position="458"/>
    </location>
</feature>
<dbReference type="EMBL" id="DSOK01000349">
    <property type="protein sequence ID" value="HEN16319.1"/>
    <property type="molecule type" value="Genomic_DNA"/>
</dbReference>
<dbReference type="PROSITE" id="PS00217">
    <property type="entry name" value="SUGAR_TRANSPORT_2"/>
    <property type="match status" value="1"/>
</dbReference>
<evidence type="ECO:0000256" key="4">
    <source>
        <dbReference type="ARBA" id="ARBA00023136"/>
    </source>
</evidence>
<dbReference type="AlphaFoldDB" id="A0A7C2K188"/>
<dbReference type="InterPro" id="IPR011701">
    <property type="entry name" value="MFS"/>
</dbReference>
<dbReference type="InterPro" id="IPR005829">
    <property type="entry name" value="Sugar_transporter_CS"/>
</dbReference>
<dbReference type="InterPro" id="IPR052528">
    <property type="entry name" value="Sugar_transport-like"/>
</dbReference>
<feature type="compositionally biased region" description="Basic and acidic residues" evidence="5">
    <location>
        <begin position="34"/>
        <end position="50"/>
    </location>
</feature>
<comment type="subcellular location">
    <subcellularLocation>
        <location evidence="1">Membrane</location>
        <topology evidence="1">Multi-pass membrane protein</topology>
    </subcellularLocation>
</comment>
<dbReference type="GO" id="GO:0022857">
    <property type="term" value="F:transmembrane transporter activity"/>
    <property type="evidence" value="ECO:0007669"/>
    <property type="project" value="InterPro"/>
</dbReference>
<dbReference type="Pfam" id="PF07690">
    <property type="entry name" value="MFS_1"/>
    <property type="match status" value="1"/>
</dbReference>